<dbReference type="EnsemblPlants" id="Zm00001eb352740_T001">
    <property type="protein sequence ID" value="Zm00001eb352740_P001"/>
    <property type="gene ID" value="Zm00001eb352740"/>
</dbReference>
<reference evidence="3" key="1">
    <citation type="journal article" date="2009" name="Science">
        <title>The B73 maize genome: complexity, diversity, and dynamics.</title>
        <authorList>
            <person name="Schnable P.S."/>
            <person name="Ware D."/>
            <person name="Fulton R.S."/>
            <person name="Stein J.C."/>
            <person name="Wei F."/>
            <person name="Pasternak S."/>
            <person name="Liang C."/>
            <person name="Zhang J."/>
            <person name="Fulton L."/>
            <person name="Graves T.A."/>
            <person name="Minx P."/>
            <person name="Reily A.D."/>
            <person name="Courtney L."/>
            <person name="Kruchowski S.S."/>
            <person name="Tomlinson C."/>
            <person name="Strong C."/>
            <person name="Delehaunty K."/>
            <person name="Fronick C."/>
            <person name="Courtney B."/>
            <person name="Rock S.M."/>
            <person name="Belter E."/>
            <person name="Du F."/>
            <person name="Kim K."/>
            <person name="Abbott R.M."/>
            <person name="Cotton M."/>
            <person name="Levy A."/>
            <person name="Marchetto P."/>
            <person name="Ochoa K."/>
            <person name="Jackson S.M."/>
            <person name="Gillam B."/>
            <person name="Chen W."/>
            <person name="Yan L."/>
            <person name="Higginbotham J."/>
            <person name="Cardenas M."/>
            <person name="Waligorski J."/>
            <person name="Applebaum E."/>
            <person name="Phelps L."/>
            <person name="Falcone J."/>
            <person name="Kanchi K."/>
            <person name="Thane T."/>
            <person name="Scimone A."/>
            <person name="Thane N."/>
            <person name="Henke J."/>
            <person name="Wang T."/>
            <person name="Ruppert J."/>
            <person name="Shah N."/>
            <person name="Rotter K."/>
            <person name="Hodges J."/>
            <person name="Ingenthron E."/>
            <person name="Cordes M."/>
            <person name="Kohlberg S."/>
            <person name="Sgro J."/>
            <person name="Delgado B."/>
            <person name="Mead K."/>
            <person name="Chinwalla A."/>
            <person name="Leonard S."/>
            <person name="Crouse K."/>
            <person name="Collura K."/>
            <person name="Kudrna D."/>
            <person name="Currie J."/>
            <person name="He R."/>
            <person name="Angelova A."/>
            <person name="Rajasekar S."/>
            <person name="Mueller T."/>
            <person name="Lomeli R."/>
            <person name="Scara G."/>
            <person name="Ko A."/>
            <person name="Delaney K."/>
            <person name="Wissotski M."/>
            <person name="Lopez G."/>
            <person name="Campos D."/>
            <person name="Braidotti M."/>
            <person name="Ashley E."/>
            <person name="Golser W."/>
            <person name="Kim H."/>
            <person name="Lee S."/>
            <person name="Lin J."/>
            <person name="Dujmic Z."/>
            <person name="Kim W."/>
            <person name="Talag J."/>
            <person name="Zuccolo A."/>
            <person name="Fan C."/>
            <person name="Sebastian A."/>
            <person name="Kramer M."/>
            <person name="Spiegel L."/>
            <person name="Nascimento L."/>
            <person name="Zutavern T."/>
            <person name="Miller B."/>
            <person name="Ambroise C."/>
            <person name="Muller S."/>
            <person name="Spooner W."/>
            <person name="Narechania A."/>
            <person name="Ren L."/>
            <person name="Wei S."/>
            <person name="Kumari S."/>
            <person name="Faga B."/>
            <person name="Levy M.J."/>
            <person name="McMahan L."/>
            <person name="Van Buren P."/>
            <person name="Vaughn M.W."/>
            <person name="Ying K."/>
            <person name="Yeh C.-T."/>
            <person name="Emrich S.J."/>
            <person name="Jia Y."/>
            <person name="Kalyanaraman A."/>
            <person name="Hsia A.-P."/>
            <person name="Barbazuk W.B."/>
            <person name="Baucom R.S."/>
            <person name="Brutnell T.P."/>
            <person name="Carpita N.C."/>
            <person name="Chaparro C."/>
            <person name="Chia J.-M."/>
            <person name="Deragon J.-M."/>
            <person name="Estill J.C."/>
            <person name="Fu Y."/>
            <person name="Jeddeloh J.A."/>
            <person name="Han Y."/>
            <person name="Lee H."/>
            <person name="Li P."/>
            <person name="Lisch D.R."/>
            <person name="Liu S."/>
            <person name="Liu Z."/>
            <person name="Nagel D.H."/>
            <person name="McCann M.C."/>
            <person name="SanMiguel P."/>
            <person name="Myers A.M."/>
            <person name="Nettleton D."/>
            <person name="Nguyen J."/>
            <person name="Penning B.W."/>
            <person name="Ponnala L."/>
            <person name="Schneider K.L."/>
            <person name="Schwartz D.C."/>
            <person name="Sharma A."/>
            <person name="Soderlund C."/>
            <person name="Springer N.M."/>
            <person name="Sun Q."/>
            <person name="Wang H."/>
            <person name="Waterman M."/>
            <person name="Westerman R."/>
            <person name="Wolfgruber T.K."/>
            <person name="Yang L."/>
            <person name="Yu Y."/>
            <person name="Zhang L."/>
            <person name="Zhou S."/>
            <person name="Zhu Q."/>
            <person name="Bennetzen J.L."/>
            <person name="Dawe R.K."/>
            <person name="Jiang J."/>
            <person name="Jiang N."/>
            <person name="Presting G.G."/>
            <person name="Wessler S.R."/>
            <person name="Aluru S."/>
            <person name="Martienssen R.A."/>
            <person name="Clifton S.W."/>
            <person name="McCombie W.R."/>
            <person name="Wing R.A."/>
            <person name="Wilson R.K."/>
        </authorList>
    </citation>
    <scope>NUCLEOTIDE SEQUENCE [LARGE SCALE GENOMIC DNA]</scope>
    <source>
        <strain evidence="3">cv. B73</strain>
    </source>
</reference>
<dbReference type="Proteomes" id="UP000007305">
    <property type="component" value="Chromosome 8"/>
</dbReference>
<evidence type="ECO:0000313" key="2">
    <source>
        <dbReference type="EnsemblPlants" id="Zm00001eb352740_P001"/>
    </source>
</evidence>
<reference evidence="2" key="3">
    <citation type="submission" date="2021-05" db="UniProtKB">
        <authorList>
            <consortium name="EnsemblPlants"/>
        </authorList>
    </citation>
    <scope>IDENTIFICATION</scope>
    <source>
        <strain evidence="2">cv. B73</strain>
    </source>
</reference>
<sequence>MVGIGVVGAAGAGLWQGQELEVAHCGDEGVRDLAGLAHGVEVDAEVALGGRVHGAGERQPAAVELERGDVLRHGAGDDDVDVLGAGPHPPDDPLPRRPGALGLDGVGERRVGAEHPRHGGAHGAVGHLGTERAPAEVPAQALPVLLQEADGAEEARREDGAHAEHVGAVHQAAQQLRVHALVRVHAEDGLVGAGVHGVGVVRALQEVAAPVEARQHGARRVAARRARLRLHEVEVHAPAPVQPRHGLAHHRHQQAVQQRPPVHLVGYRRHQLALPSGRAGAATIIARTGTAIITITLHARVRRRHAHTHTTDLLTRHGAGRLAHLVRNSRMGLPERMGDVSPLAMRSTSGRMSS</sequence>
<feature type="region of interest" description="Disordered" evidence="1">
    <location>
        <begin position="333"/>
        <end position="354"/>
    </location>
</feature>
<protein>
    <submittedName>
        <fullName evidence="2">Uncharacterized protein</fullName>
    </submittedName>
</protein>
<dbReference type="Gramene" id="Zm00001eb352740_T001">
    <property type="protein sequence ID" value="Zm00001eb352740_P001"/>
    <property type="gene ID" value="Zm00001eb352740"/>
</dbReference>
<dbReference type="InParanoid" id="A0A804UGW5"/>
<name>A0A804UGW5_MAIZE</name>
<organism evidence="2 3">
    <name type="scientific">Zea mays</name>
    <name type="common">Maize</name>
    <dbReference type="NCBI Taxonomy" id="4577"/>
    <lineage>
        <taxon>Eukaryota</taxon>
        <taxon>Viridiplantae</taxon>
        <taxon>Streptophyta</taxon>
        <taxon>Embryophyta</taxon>
        <taxon>Tracheophyta</taxon>
        <taxon>Spermatophyta</taxon>
        <taxon>Magnoliopsida</taxon>
        <taxon>Liliopsida</taxon>
        <taxon>Poales</taxon>
        <taxon>Poaceae</taxon>
        <taxon>PACMAD clade</taxon>
        <taxon>Panicoideae</taxon>
        <taxon>Andropogonodae</taxon>
        <taxon>Andropogoneae</taxon>
        <taxon>Tripsacinae</taxon>
        <taxon>Zea</taxon>
    </lineage>
</organism>
<accession>A0A804UGW5</accession>
<reference evidence="2" key="2">
    <citation type="submission" date="2019-07" db="EMBL/GenBank/DDBJ databases">
        <authorList>
            <person name="Seetharam A."/>
            <person name="Woodhouse M."/>
            <person name="Cannon E."/>
        </authorList>
    </citation>
    <scope>NUCLEOTIDE SEQUENCE [LARGE SCALE GENOMIC DNA]</scope>
    <source>
        <strain evidence="2">cv. B73</strain>
    </source>
</reference>
<dbReference type="AlphaFoldDB" id="A0A804UGW5"/>
<evidence type="ECO:0000313" key="3">
    <source>
        <dbReference type="Proteomes" id="UP000007305"/>
    </source>
</evidence>
<evidence type="ECO:0000256" key="1">
    <source>
        <dbReference type="SAM" id="MobiDB-lite"/>
    </source>
</evidence>
<keyword evidence="3" id="KW-1185">Reference proteome</keyword>
<feature type="region of interest" description="Disordered" evidence="1">
    <location>
        <begin position="73"/>
        <end position="106"/>
    </location>
</feature>
<proteinExistence type="predicted"/>